<feature type="signal peptide" evidence="2">
    <location>
        <begin position="1"/>
        <end position="24"/>
    </location>
</feature>
<keyword evidence="2" id="KW-0732">Signal</keyword>
<reference evidence="3 4" key="1">
    <citation type="submission" date="2019-05" db="EMBL/GenBank/DDBJ databases">
        <title>Draft genome sequence of Actinomadura geliboluensis A8036.</title>
        <authorList>
            <person name="Saricaoglu S."/>
            <person name="Isik K."/>
        </authorList>
    </citation>
    <scope>NUCLEOTIDE SEQUENCE [LARGE SCALE GENOMIC DNA]</scope>
    <source>
        <strain evidence="3 4">A8036</strain>
    </source>
</reference>
<organism evidence="3 4">
    <name type="scientific">Actinomadura geliboluensis</name>
    <dbReference type="NCBI Taxonomy" id="882440"/>
    <lineage>
        <taxon>Bacteria</taxon>
        <taxon>Bacillati</taxon>
        <taxon>Actinomycetota</taxon>
        <taxon>Actinomycetes</taxon>
        <taxon>Streptosporangiales</taxon>
        <taxon>Thermomonosporaceae</taxon>
        <taxon>Actinomadura</taxon>
    </lineage>
</organism>
<dbReference type="RefSeq" id="WP_138639125.1">
    <property type="nucleotide sequence ID" value="NZ_JASWDG010000001.1"/>
</dbReference>
<dbReference type="OrthoDB" id="3470138at2"/>
<feature type="region of interest" description="Disordered" evidence="1">
    <location>
        <begin position="27"/>
        <end position="62"/>
    </location>
</feature>
<gene>
    <name evidence="3" type="ORF">ETD96_26090</name>
</gene>
<dbReference type="PROSITE" id="PS51257">
    <property type="entry name" value="PROKAR_LIPOPROTEIN"/>
    <property type="match status" value="1"/>
</dbReference>
<comment type="caution">
    <text evidence="3">The sequence shown here is derived from an EMBL/GenBank/DDBJ whole genome shotgun (WGS) entry which is preliminary data.</text>
</comment>
<dbReference type="EMBL" id="VCKZ01000215">
    <property type="protein sequence ID" value="TMR34023.1"/>
    <property type="molecule type" value="Genomic_DNA"/>
</dbReference>
<evidence type="ECO:0008006" key="5">
    <source>
        <dbReference type="Google" id="ProtNLM"/>
    </source>
</evidence>
<evidence type="ECO:0000313" key="4">
    <source>
        <dbReference type="Proteomes" id="UP000305238"/>
    </source>
</evidence>
<sequence length="261" mass="27379">MPHHRLRAGRVTAVLVLAVASGTAACGPAEKTGTTEKAGATAKTSTTPATGTAGGPAAAPANGVEKLGADEILRRARKATDGARSLRVHGQVQDSGDTYTLDFRYEGATKSTGWFQQGNQRVEITRIGKEVYLKGNDAFWKSIGGKGALQLFSGKYLKTSNTAADFKDLSIFTYRTALFNEAVKSADTWRKGKALTVGGTPALSLTTAGAADEIHVATQGEPYVLALAGGPENRIEYTDYGKPVTVQRPPAGSIVDESAFD</sequence>
<keyword evidence="4" id="KW-1185">Reference proteome</keyword>
<evidence type="ECO:0000256" key="2">
    <source>
        <dbReference type="SAM" id="SignalP"/>
    </source>
</evidence>
<name>A0A5S4GMB9_9ACTN</name>
<feature type="compositionally biased region" description="Low complexity" evidence="1">
    <location>
        <begin position="29"/>
        <end position="61"/>
    </location>
</feature>
<protein>
    <recommendedName>
        <fullName evidence="5">Lipoprotein</fullName>
    </recommendedName>
</protein>
<evidence type="ECO:0000313" key="3">
    <source>
        <dbReference type="EMBL" id="TMR34023.1"/>
    </source>
</evidence>
<dbReference type="AlphaFoldDB" id="A0A5S4GMB9"/>
<feature type="chain" id="PRO_5024393338" description="Lipoprotein" evidence="2">
    <location>
        <begin position="25"/>
        <end position="261"/>
    </location>
</feature>
<dbReference type="Proteomes" id="UP000305238">
    <property type="component" value="Unassembled WGS sequence"/>
</dbReference>
<accession>A0A5S4GMB9</accession>
<dbReference type="Gene3D" id="2.50.20.20">
    <property type="match status" value="1"/>
</dbReference>
<evidence type="ECO:0000256" key="1">
    <source>
        <dbReference type="SAM" id="MobiDB-lite"/>
    </source>
</evidence>
<proteinExistence type="predicted"/>